<gene>
    <name evidence="17" type="ORF">WMO46_00230</name>
</gene>
<dbReference type="Pfam" id="PF13361">
    <property type="entry name" value="UvrD_C"/>
    <property type="match status" value="1"/>
</dbReference>
<comment type="catalytic activity">
    <reaction evidence="8">
        <text>Couples ATP hydrolysis with the unwinding of duplex DNA by translocating in the 3'-5' direction.</text>
        <dbReference type="EC" id="5.6.2.4"/>
    </reaction>
</comment>
<dbReference type="EMBL" id="JBBMFL010000001">
    <property type="protein sequence ID" value="MEQ2543378.1"/>
    <property type="molecule type" value="Genomic_DNA"/>
</dbReference>
<dbReference type="CDD" id="cd18807">
    <property type="entry name" value="SF1_C_UvrD"/>
    <property type="match status" value="1"/>
</dbReference>
<name>A0ABV1GTB4_9BACT</name>
<evidence type="ECO:0000259" key="15">
    <source>
        <dbReference type="PROSITE" id="PS51198"/>
    </source>
</evidence>
<evidence type="ECO:0000256" key="8">
    <source>
        <dbReference type="ARBA" id="ARBA00034617"/>
    </source>
</evidence>
<feature type="coiled-coil region" evidence="13">
    <location>
        <begin position="515"/>
        <end position="542"/>
    </location>
</feature>
<comment type="caution">
    <text evidence="17">The sequence shown here is derived from an EMBL/GenBank/DDBJ whole genome shotgun (WGS) entry which is preliminary data.</text>
</comment>
<proteinExistence type="inferred from homology"/>
<dbReference type="EC" id="5.6.2.4" evidence="9"/>
<evidence type="ECO:0000256" key="11">
    <source>
        <dbReference type="ARBA" id="ARBA00048988"/>
    </source>
</evidence>
<keyword evidence="18" id="KW-1185">Reference proteome</keyword>
<evidence type="ECO:0000256" key="6">
    <source>
        <dbReference type="ARBA" id="ARBA00023125"/>
    </source>
</evidence>
<dbReference type="PROSITE" id="PS51198">
    <property type="entry name" value="UVRD_HELICASE_ATP_BIND"/>
    <property type="match status" value="1"/>
</dbReference>
<dbReference type="Gene3D" id="3.40.50.300">
    <property type="entry name" value="P-loop containing nucleotide triphosphate hydrolases"/>
    <property type="match status" value="2"/>
</dbReference>
<feature type="region of interest" description="Disordered" evidence="14">
    <location>
        <begin position="674"/>
        <end position="693"/>
    </location>
</feature>
<dbReference type="InterPro" id="IPR027417">
    <property type="entry name" value="P-loop_NTPase"/>
</dbReference>
<keyword evidence="6" id="KW-0238">DNA-binding</keyword>
<dbReference type="CDD" id="cd17932">
    <property type="entry name" value="DEXQc_UvrD"/>
    <property type="match status" value="1"/>
</dbReference>
<keyword evidence="2 12" id="KW-0547">Nucleotide-binding</keyword>
<feature type="binding site" evidence="12">
    <location>
        <begin position="31"/>
        <end position="38"/>
    </location>
    <ligand>
        <name>ATP</name>
        <dbReference type="ChEBI" id="CHEBI:30616"/>
    </ligand>
</feature>
<dbReference type="PANTHER" id="PTHR11070">
    <property type="entry name" value="UVRD / RECB / PCRA DNA HELICASE FAMILY MEMBER"/>
    <property type="match status" value="1"/>
</dbReference>
<evidence type="ECO:0000256" key="14">
    <source>
        <dbReference type="SAM" id="MobiDB-lite"/>
    </source>
</evidence>
<evidence type="ECO:0000256" key="3">
    <source>
        <dbReference type="ARBA" id="ARBA00022801"/>
    </source>
</evidence>
<dbReference type="PANTHER" id="PTHR11070:SF2">
    <property type="entry name" value="ATP-DEPENDENT DNA HELICASE SRS2"/>
    <property type="match status" value="1"/>
</dbReference>
<evidence type="ECO:0000256" key="7">
    <source>
        <dbReference type="ARBA" id="ARBA00023235"/>
    </source>
</evidence>
<dbReference type="Pfam" id="PF00580">
    <property type="entry name" value="UvrD-helicase"/>
    <property type="match status" value="1"/>
</dbReference>
<evidence type="ECO:0000256" key="12">
    <source>
        <dbReference type="PROSITE-ProRule" id="PRU00560"/>
    </source>
</evidence>
<dbReference type="Gene3D" id="1.10.486.10">
    <property type="entry name" value="PCRA, domain 4"/>
    <property type="match status" value="1"/>
</dbReference>
<evidence type="ECO:0000313" key="18">
    <source>
        <dbReference type="Proteomes" id="UP001460202"/>
    </source>
</evidence>
<feature type="compositionally biased region" description="Gly residues" evidence="14">
    <location>
        <begin position="704"/>
        <end position="732"/>
    </location>
</feature>
<keyword evidence="5 12" id="KW-0067">ATP-binding</keyword>
<keyword evidence="13" id="KW-0175">Coiled coil</keyword>
<evidence type="ECO:0000256" key="13">
    <source>
        <dbReference type="SAM" id="Coils"/>
    </source>
</evidence>
<evidence type="ECO:0000256" key="10">
    <source>
        <dbReference type="ARBA" id="ARBA00034923"/>
    </source>
</evidence>
<dbReference type="Gene3D" id="1.10.10.160">
    <property type="match status" value="1"/>
</dbReference>
<accession>A0ABV1GTB4</accession>
<keyword evidence="7" id="KW-0413">Isomerase</keyword>
<comment type="similarity">
    <text evidence="1">Belongs to the helicase family. UvrD subfamily.</text>
</comment>
<evidence type="ECO:0000256" key="4">
    <source>
        <dbReference type="ARBA" id="ARBA00022806"/>
    </source>
</evidence>
<dbReference type="SUPFAM" id="SSF52540">
    <property type="entry name" value="P-loop containing nucleoside triphosphate hydrolases"/>
    <property type="match status" value="1"/>
</dbReference>
<keyword evidence="4 12" id="KW-0347">Helicase</keyword>
<evidence type="ECO:0000256" key="1">
    <source>
        <dbReference type="ARBA" id="ARBA00009922"/>
    </source>
</evidence>
<feature type="region of interest" description="Disordered" evidence="14">
    <location>
        <begin position="699"/>
        <end position="774"/>
    </location>
</feature>
<sequence>MESNESPILRGLNPAQYDAVVNYDAPSLIIAGAGSGKTRVLTSRIAYMIEQGVAPFNILALTFTNKAAESMRERIAQMLPDNRSRYIRMGTFHSVFSRILRENAERIGFTDSFTIYEPSDSKNLIKTIVRELNLPDEKYKPNVLASRISYAKNCLVTPGAYLANSVYATEDRQAQIPEFGNIYNIYCQRCKRNGAMDFDDLLLQTNILLRDCPDVLARYQEQFRYILVDEYQDTNYAQYTIIRRLSQTHSKVCVVGDDAQSIYSFRGAKIENILSFKKDYPSAMVFKLEQNYRSTRTIVDAANSVIARNSKRMEKHCFSDGDVGEKIRILKAYTDREEAEMVVTDLRDKVRAADDDWSEAVILYRTNNQSAVLEDNLRRRGIPYRIYKGSSFYDHKEIKDLMAYIRLVINPRDDEAFKRIVNYPARGIGDTTVQRIAQLAAERGQSMWEAVDALVAEPAADPVQRTIARKVADFVAMIRALSLARNDKGLYDFGLEIASRSGIIAAYRAENTPEAASALDNIEELLNSLQEFKERCDAEIRNGERPEEETATIEEWLQNAMLMTDMDKDNPDDNNKVTLMTVHSAKGLEYKYVYIVGLEENLFPSQRAAESPDGIEEERRLFYVALTRAKVSATISYAEMRFKWGNMEFSRPSCFLREIDPRYVESDADFAEVRPRRRDDDGEGPSALDELRRRYDYRYQQKQQGGGRFGGGSGGSGSRGGSYSGGSGGRSGVFGRPADGESGPARHFARAAQPRRSGVPDPALVQTPRPSTDGMRRIGVRQAMDGGLSAGNAAPVSGEYAVGQRVEHPIFGVGIVQRIETLATDHKLVVAFDNAGEKTLLAKFAKLTKL</sequence>
<dbReference type="RefSeq" id="WP_349093552.1">
    <property type="nucleotide sequence ID" value="NZ_JBBMFL010000001.1"/>
</dbReference>
<organism evidence="17 18">
    <name type="scientific">Alistipes intestinihominis</name>
    <dbReference type="NCBI Taxonomy" id="3133172"/>
    <lineage>
        <taxon>Bacteria</taxon>
        <taxon>Pseudomonadati</taxon>
        <taxon>Bacteroidota</taxon>
        <taxon>Bacteroidia</taxon>
        <taxon>Bacteroidales</taxon>
        <taxon>Rikenellaceae</taxon>
        <taxon>Alistipes</taxon>
    </lineage>
</organism>
<feature type="domain" description="UvrD-like helicase C-terminal" evidence="16">
    <location>
        <begin position="296"/>
        <end position="587"/>
    </location>
</feature>
<evidence type="ECO:0000256" key="9">
    <source>
        <dbReference type="ARBA" id="ARBA00034808"/>
    </source>
</evidence>
<dbReference type="InterPro" id="IPR014016">
    <property type="entry name" value="UvrD-like_ATP-bd"/>
</dbReference>
<evidence type="ECO:0000256" key="5">
    <source>
        <dbReference type="ARBA" id="ARBA00022840"/>
    </source>
</evidence>
<feature type="domain" description="UvrD-like helicase ATP-binding" evidence="15">
    <location>
        <begin position="10"/>
        <end position="295"/>
    </location>
</feature>
<dbReference type="Pfam" id="PF21196">
    <property type="entry name" value="PcrA_UvrD_tudor"/>
    <property type="match status" value="1"/>
</dbReference>
<dbReference type="InterPro" id="IPR000212">
    <property type="entry name" value="DNA_helicase_UvrD/REP"/>
</dbReference>
<dbReference type="PROSITE" id="PS51217">
    <property type="entry name" value="UVRD_HELICASE_CTER"/>
    <property type="match status" value="1"/>
</dbReference>
<evidence type="ECO:0000256" key="2">
    <source>
        <dbReference type="ARBA" id="ARBA00022741"/>
    </source>
</evidence>
<protein>
    <recommendedName>
        <fullName evidence="9">DNA 3'-5' helicase</fullName>
        <ecNumber evidence="9">5.6.2.4</ecNumber>
    </recommendedName>
    <alternativeName>
        <fullName evidence="10">DNA 3'-5' helicase II</fullName>
    </alternativeName>
</protein>
<evidence type="ECO:0000259" key="16">
    <source>
        <dbReference type="PROSITE" id="PS51217"/>
    </source>
</evidence>
<evidence type="ECO:0000313" key="17">
    <source>
        <dbReference type="EMBL" id="MEQ2543378.1"/>
    </source>
</evidence>
<reference evidence="17 18" key="1">
    <citation type="submission" date="2024-03" db="EMBL/GenBank/DDBJ databases">
        <title>Human intestinal bacterial collection.</title>
        <authorList>
            <person name="Pauvert C."/>
            <person name="Hitch T.C.A."/>
            <person name="Clavel T."/>
        </authorList>
    </citation>
    <scope>NUCLEOTIDE SEQUENCE [LARGE SCALE GENOMIC DNA]</scope>
    <source>
        <strain evidence="17 18">CLA-KB-H122</strain>
    </source>
</reference>
<comment type="catalytic activity">
    <reaction evidence="11">
        <text>ATP + H2O = ADP + phosphate + H(+)</text>
        <dbReference type="Rhea" id="RHEA:13065"/>
        <dbReference type="ChEBI" id="CHEBI:15377"/>
        <dbReference type="ChEBI" id="CHEBI:15378"/>
        <dbReference type="ChEBI" id="CHEBI:30616"/>
        <dbReference type="ChEBI" id="CHEBI:43474"/>
        <dbReference type="ChEBI" id="CHEBI:456216"/>
        <dbReference type="EC" id="5.6.2.4"/>
    </reaction>
</comment>
<keyword evidence="3 12" id="KW-0378">Hydrolase</keyword>
<dbReference type="InterPro" id="IPR013986">
    <property type="entry name" value="DExx_box_DNA_helicase_dom_sf"/>
</dbReference>
<dbReference type="InterPro" id="IPR014017">
    <property type="entry name" value="DNA_helicase_UvrD-like_C"/>
</dbReference>
<dbReference type="Proteomes" id="UP001460202">
    <property type="component" value="Unassembled WGS sequence"/>
</dbReference>